<dbReference type="Gene3D" id="3.40.50.1010">
    <property type="entry name" value="5'-nuclease"/>
    <property type="match status" value="1"/>
</dbReference>
<gene>
    <name evidence="2" type="ORF">VQ02_12655</name>
</gene>
<comment type="caution">
    <text evidence="2">The sequence shown here is derived from an EMBL/GenBank/DDBJ whole genome shotgun (WGS) entry which is preliminary data.</text>
</comment>
<dbReference type="Pfam" id="PF01850">
    <property type="entry name" value="PIN"/>
    <property type="match status" value="1"/>
</dbReference>
<accession>A0A0J6SRB2</accession>
<sequence length="133" mass="13854">MPDATDPVLDASAVLAVIFGEAGADRVAEHLPGARISAVNAAEVMTKLVDLGMPEDTVDAVFAGLQLTVVPFEMAHARDSARLRTLTRATGLSLGDRACLAVAGQLDAPAFTTDRAWSRLDGAVVGVTIELLR</sequence>
<dbReference type="PATRIC" id="fig|298794.3.peg.7273"/>
<dbReference type="InterPro" id="IPR002716">
    <property type="entry name" value="PIN_dom"/>
</dbReference>
<organism evidence="2 3">
    <name type="scientific">Methylobacterium variabile</name>
    <dbReference type="NCBI Taxonomy" id="298794"/>
    <lineage>
        <taxon>Bacteria</taxon>
        <taxon>Pseudomonadati</taxon>
        <taxon>Pseudomonadota</taxon>
        <taxon>Alphaproteobacteria</taxon>
        <taxon>Hyphomicrobiales</taxon>
        <taxon>Methylobacteriaceae</taxon>
        <taxon>Methylobacterium</taxon>
    </lineage>
</organism>
<evidence type="ECO:0000259" key="1">
    <source>
        <dbReference type="Pfam" id="PF01850"/>
    </source>
</evidence>
<proteinExistence type="predicted"/>
<dbReference type="OrthoDB" id="286092at2"/>
<dbReference type="SUPFAM" id="SSF88723">
    <property type="entry name" value="PIN domain-like"/>
    <property type="match status" value="1"/>
</dbReference>
<dbReference type="AlphaFoldDB" id="A0A0J6SRB2"/>
<protein>
    <submittedName>
        <fullName evidence="2">Twitching motility protein PilT</fullName>
    </submittedName>
</protein>
<evidence type="ECO:0000313" key="2">
    <source>
        <dbReference type="EMBL" id="KMO37785.1"/>
    </source>
</evidence>
<dbReference type="Proteomes" id="UP000035955">
    <property type="component" value="Unassembled WGS sequence"/>
</dbReference>
<name>A0A0J6SRB2_9HYPH</name>
<dbReference type="InterPro" id="IPR029060">
    <property type="entry name" value="PIN-like_dom_sf"/>
</dbReference>
<keyword evidence="3" id="KW-1185">Reference proteome</keyword>
<reference evidence="2 3" key="1">
    <citation type="submission" date="2015-03" db="EMBL/GenBank/DDBJ databases">
        <title>Genome sequencing of Methylobacterium variabile DSM 16961.</title>
        <authorList>
            <person name="Chaudhry V."/>
            <person name="Patil P.B."/>
        </authorList>
    </citation>
    <scope>NUCLEOTIDE SEQUENCE [LARGE SCALE GENOMIC DNA]</scope>
    <source>
        <strain evidence="2 3">DSM 16961</strain>
    </source>
</reference>
<dbReference type="CDD" id="cd18682">
    <property type="entry name" value="PIN_VapC-like"/>
    <property type="match status" value="1"/>
</dbReference>
<evidence type="ECO:0000313" key="3">
    <source>
        <dbReference type="Proteomes" id="UP000035955"/>
    </source>
</evidence>
<feature type="domain" description="PIN" evidence="1">
    <location>
        <begin position="8"/>
        <end position="122"/>
    </location>
</feature>
<dbReference type="EMBL" id="LABY01000080">
    <property type="protein sequence ID" value="KMO37785.1"/>
    <property type="molecule type" value="Genomic_DNA"/>
</dbReference>